<evidence type="ECO:0008006" key="3">
    <source>
        <dbReference type="Google" id="ProtNLM"/>
    </source>
</evidence>
<dbReference type="RefSeq" id="WP_074672894.1">
    <property type="nucleotide sequence ID" value="NZ_FNQG01000010.1"/>
</dbReference>
<dbReference type="Proteomes" id="UP000183469">
    <property type="component" value="Unassembled WGS sequence"/>
</dbReference>
<dbReference type="AlphaFoldDB" id="A0A1H3Z9X7"/>
<protein>
    <recommendedName>
        <fullName evidence="3">Plasmid replication protein RepL domain-containing protein</fullName>
    </recommendedName>
</protein>
<dbReference type="EMBL" id="FNQG01000010">
    <property type="protein sequence ID" value="SEA20480.1"/>
    <property type="molecule type" value="Genomic_DNA"/>
</dbReference>
<name>A0A1H3Z9X7_SELRU</name>
<reference evidence="1 2" key="1">
    <citation type="submission" date="2016-10" db="EMBL/GenBank/DDBJ databases">
        <authorList>
            <person name="de Groot N.N."/>
        </authorList>
    </citation>
    <scope>NUCLEOTIDE SEQUENCE [LARGE SCALE GENOMIC DNA]</scope>
    <source>
        <strain evidence="1 2">DSM 2872</strain>
    </source>
</reference>
<accession>A0A1H3Z9X7</accession>
<evidence type="ECO:0000313" key="1">
    <source>
        <dbReference type="EMBL" id="SEA20480.1"/>
    </source>
</evidence>
<gene>
    <name evidence="1" type="ORF">SAMN05660648_02362</name>
</gene>
<evidence type="ECO:0000313" key="2">
    <source>
        <dbReference type="Proteomes" id="UP000183469"/>
    </source>
</evidence>
<organism evidence="1 2">
    <name type="scientific">Selenomonas ruminantium</name>
    <dbReference type="NCBI Taxonomy" id="971"/>
    <lineage>
        <taxon>Bacteria</taxon>
        <taxon>Bacillati</taxon>
        <taxon>Bacillota</taxon>
        <taxon>Negativicutes</taxon>
        <taxon>Selenomonadales</taxon>
        <taxon>Selenomonadaceae</taxon>
        <taxon>Selenomonas</taxon>
    </lineage>
</organism>
<sequence length="129" mass="14444">MKSKPITVKKDTGWLKCFYFPSGLSKGEGKVLSYILQHKRLRGYDNAVINKDGGTATTETILKNMGLSYTATNRRLIQGLKDRGIIAKNKGIIYLNPYIAYKGATVLNTTLELFESYRYGEEEIAGILD</sequence>
<proteinExistence type="predicted"/>